<evidence type="ECO:0000313" key="1">
    <source>
        <dbReference type="EMBL" id="GIY92554.1"/>
    </source>
</evidence>
<dbReference type="Proteomes" id="UP001054945">
    <property type="component" value="Unassembled WGS sequence"/>
</dbReference>
<comment type="caution">
    <text evidence="1">The sequence shown here is derived from an EMBL/GenBank/DDBJ whole genome shotgun (WGS) entry which is preliminary data.</text>
</comment>
<reference evidence="1 2" key="1">
    <citation type="submission" date="2021-06" db="EMBL/GenBank/DDBJ databases">
        <title>Caerostris extrusa draft genome.</title>
        <authorList>
            <person name="Kono N."/>
            <person name="Arakawa K."/>
        </authorList>
    </citation>
    <scope>NUCLEOTIDE SEQUENCE [LARGE SCALE GENOMIC DNA]</scope>
</reference>
<protein>
    <submittedName>
        <fullName evidence="1">Uncharacterized protein</fullName>
    </submittedName>
</protein>
<sequence length="70" mass="7742">MAEDSKVSGVSISQSDYYTTAMSPQFGTNNLSNVLLPHTVKLNEFPNYRLIRTPPEILGCRVSNSPPSNR</sequence>
<gene>
    <name evidence="1" type="ORF">CEXT_579311</name>
</gene>
<dbReference type="EMBL" id="BPLR01017553">
    <property type="protein sequence ID" value="GIY92554.1"/>
    <property type="molecule type" value="Genomic_DNA"/>
</dbReference>
<organism evidence="1 2">
    <name type="scientific">Caerostris extrusa</name>
    <name type="common">Bark spider</name>
    <name type="synonym">Caerostris bankana</name>
    <dbReference type="NCBI Taxonomy" id="172846"/>
    <lineage>
        <taxon>Eukaryota</taxon>
        <taxon>Metazoa</taxon>
        <taxon>Ecdysozoa</taxon>
        <taxon>Arthropoda</taxon>
        <taxon>Chelicerata</taxon>
        <taxon>Arachnida</taxon>
        <taxon>Araneae</taxon>
        <taxon>Araneomorphae</taxon>
        <taxon>Entelegynae</taxon>
        <taxon>Araneoidea</taxon>
        <taxon>Araneidae</taxon>
        <taxon>Caerostris</taxon>
    </lineage>
</organism>
<dbReference type="AlphaFoldDB" id="A0AAV4XFJ2"/>
<accession>A0AAV4XFJ2</accession>
<evidence type="ECO:0000313" key="2">
    <source>
        <dbReference type="Proteomes" id="UP001054945"/>
    </source>
</evidence>
<keyword evidence="2" id="KW-1185">Reference proteome</keyword>
<name>A0AAV4XFJ2_CAEEX</name>
<proteinExistence type="predicted"/>